<evidence type="ECO:0000259" key="3">
    <source>
        <dbReference type="SMART" id="SM00829"/>
    </source>
</evidence>
<dbReference type="Gene3D" id="3.40.50.720">
    <property type="entry name" value="NAD(P)-binding Rossmann-like Domain"/>
    <property type="match status" value="1"/>
</dbReference>
<evidence type="ECO:0000256" key="2">
    <source>
        <dbReference type="ARBA" id="ARBA00023002"/>
    </source>
</evidence>
<dbReference type="SUPFAM" id="SSF50129">
    <property type="entry name" value="GroES-like"/>
    <property type="match status" value="1"/>
</dbReference>
<sequence length="322" mass="34402">MRAAVAESAGRLADVVSMQTVDEPATLREHEVAVRMVTSTVNPSDAVTVSGAYGSRTKFPFVPGFEGVGVVERIGAGVPPDLVGRRVLPIGSAGAWQQVKRTEFSWCVPVPDDLSDDAAGFAYINPLTAVLMTERFGGDDPRDVVITAAGSVIGGQLAELLNLRGIDPVGVVRRDPGRIADRSRWRTILATDDPEWTGKLAEATGGGADVVFDCVGGDLGRDLVAGLAPRGQLVHYGLLSGHPIPTECFDGRRGTRVHMFRLRDLIHRRPRSELDRLFAPVFDHLRAGRLTTHIGARTGLSALPAALARPGDRGKLLIAVQE</sequence>
<dbReference type="InterPro" id="IPR036291">
    <property type="entry name" value="NAD(P)-bd_dom_sf"/>
</dbReference>
<dbReference type="RefSeq" id="WP_142044742.1">
    <property type="nucleotide sequence ID" value="NZ_JBHTGS010000002.1"/>
</dbReference>
<keyword evidence="2" id="KW-0560">Oxidoreductase</keyword>
<dbReference type="PANTHER" id="PTHR48106:SF2">
    <property type="entry name" value="ZN2+-BINDING DEHYDROGENASE"/>
    <property type="match status" value="1"/>
</dbReference>
<dbReference type="Gene3D" id="3.90.180.10">
    <property type="entry name" value="Medium-chain alcohol dehydrogenases, catalytic domain"/>
    <property type="match status" value="1"/>
</dbReference>
<dbReference type="InterPro" id="IPR013154">
    <property type="entry name" value="ADH-like_N"/>
</dbReference>
<organism evidence="4 5">
    <name type="scientific">Stackebrandtia endophytica</name>
    <dbReference type="NCBI Taxonomy" id="1496996"/>
    <lineage>
        <taxon>Bacteria</taxon>
        <taxon>Bacillati</taxon>
        <taxon>Actinomycetota</taxon>
        <taxon>Actinomycetes</taxon>
        <taxon>Glycomycetales</taxon>
        <taxon>Glycomycetaceae</taxon>
        <taxon>Stackebrandtia</taxon>
    </lineage>
</organism>
<dbReference type="Pfam" id="PF13602">
    <property type="entry name" value="ADH_zinc_N_2"/>
    <property type="match status" value="1"/>
</dbReference>
<dbReference type="InParanoid" id="A0A543B3L5"/>
<dbReference type="CDD" id="cd05282">
    <property type="entry name" value="ETR_like"/>
    <property type="match status" value="1"/>
</dbReference>
<dbReference type="SMART" id="SM00829">
    <property type="entry name" value="PKS_ER"/>
    <property type="match status" value="1"/>
</dbReference>
<name>A0A543B3L5_9ACTN</name>
<proteinExistence type="predicted"/>
<evidence type="ECO:0000313" key="4">
    <source>
        <dbReference type="EMBL" id="TQL79437.1"/>
    </source>
</evidence>
<dbReference type="OrthoDB" id="9792162at2"/>
<dbReference type="SUPFAM" id="SSF51735">
    <property type="entry name" value="NAD(P)-binding Rossmann-fold domains"/>
    <property type="match status" value="1"/>
</dbReference>
<dbReference type="PANTHER" id="PTHR48106">
    <property type="entry name" value="QUINONE OXIDOREDUCTASE PIG3-RELATED"/>
    <property type="match status" value="1"/>
</dbReference>
<gene>
    <name evidence="4" type="ORF">FB566_5043</name>
</gene>
<dbReference type="GO" id="GO:0016651">
    <property type="term" value="F:oxidoreductase activity, acting on NAD(P)H"/>
    <property type="evidence" value="ECO:0007669"/>
    <property type="project" value="TreeGrafter"/>
</dbReference>
<reference evidence="4 5" key="1">
    <citation type="submission" date="2019-06" db="EMBL/GenBank/DDBJ databases">
        <title>Sequencing the genomes of 1000 actinobacteria strains.</title>
        <authorList>
            <person name="Klenk H.-P."/>
        </authorList>
    </citation>
    <scope>NUCLEOTIDE SEQUENCE [LARGE SCALE GENOMIC DNA]</scope>
    <source>
        <strain evidence="4 5">DSM 45928</strain>
    </source>
</reference>
<dbReference type="InterPro" id="IPR020843">
    <property type="entry name" value="ER"/>
</dbReference>
<keyword evidence="5" id="KW-1185">Reference proteome</keyword>
<dbReference type="EMBL" id="VFOW01000001">
    <property type="protein sequence ID" value="TQL79437.1"/>
    <property type="molecule type" value="Genomic_DNA"/>
</dbReference>
<dbReference type="AlphaFoldDB" id="A0A543B3L5"/>
<dbReference type="Pfam" id="PF08240">
    <property type="entry name" value="ADH_N"/>
    <property type="match status" value="1"/>
</dbReference>
<evidence type="ECO:0000256" key="1">
    <source>
        <dbReference type="ARBA" id="ARBA00022857"/>
    </source>
</evidence>
<dbReference type="GO" id="GO:0070402">
    <property type="term" value="F:NADPH binding"/>
    <property type="evidence" value="ECO:0007669"/>
    <property type="project" value="TreeGrafter"/>
</dbReference>
<evidence type="ECO:0000313" key="5">
    <source>
        <dbReference type="Proteomes" id="UP000317043"/>
    </source>
</evidence>
<protein>
    <submittedName>
        <fullName evidence="4">NADPH:quinone reductase-like Zn-dependent oxidoreductase</fullName>
    </submittedName>
</protein>
<accession>A0A543B3L5</accession>
<keyword evidence="1" id="KW-0521">NADP</keyword>
<dbReference type="Proteomes" id="UP000317043">
    <property type="component" value="Unassembled WGS sequence"/>
</dbReference>
<comment type="caution">
    <text evidence="4">The sequence shown here is derived from an EMBL/GenBank/DDBJ whole genome shotgun (WGS) entry which is preliminary data.</text>
</comment>
<dbReference type="InterPro" id="IPR011032">
    <property type="entry name" value="GroES-like_sf"/>
</dbReference>
<feature type="domain" description="Enoyl reductase (ER)" evidence="3">
    <location>
        <begin position="10"/>
        <end position="318"/>
    </location>
</feature>